<dbReference type="AlphaFoldDB" id="R7ZZI7"/>
<dbReference type="EMBL" id="AQHR01000001">
    <property type="protein sequence ID" value="EON79463.1"/>
    <property type="molecule type" value="Genomic_DNA"/>
</dbReference>
<reference evidence="1 2" key="1">
    <citation type="submission" date="2013-02" db="EMBL/GenBank/DDBJ databases">
        <title>A novel strain isolated from Lonar lake, Maharashtra, India.</title>
        <authorList>
            <person name="Singh A."/>
        </authorList>
    </citation>
    <scope>NUCLEOTIDE SEQUENCE [LARGE SCALE GENOMIC DNA]</scope>
    <source>
        <strain evidence="1 2">AK24</strain>
    </source>
</reference>
<name>R7ZZI7_9BACT</name>
<keyword evidence="2" id="KW-1185">Reference proteome</keyword>
<comment type="caution">
    <text evidence="1">The sequence shown here is derived from an EMBL/GenBank/DDBJ whole genome shotgun (WGS) entry which is preliminary data.</text>
</comment>
<dbReference type="Proteomes" id="UP000013909">
    <property type="component" value="Unassembled WGS sequence"/>
</dbReference>
<evidence type="ECO:0000313" key="2">
    <source>
        <dbReference type="Proteomes" id="UP000013909"/>
    </source>
</evidence>
<sequence length="39" mass="4374">MTVGRIGSWIVDFFTPLCAPIKSKVLFTEAAIFWNTAEL</sequence>
<gene>
    <name evidence="1" type="ORF">ADIS_0030</name>
</gene>
<dbReference type="STRING" id="1232681.ADIS_0030"/>
<evidence type="ECO:0000313" key="1">
    <source>
        <dbReference type="EMBL" id="EON79463.1"/>
    </source>
</evidence>
<proteinExistence type="predicted"/>
<organism evidence="1 2">
    <name type="scientific">Lunatimonas lonarensis</name>
    <dbReference type="NCBI Taxonomy" id="1232681"/>
    <lineage>
        <taxon>Bacteria</taxon>
        <taxon>Pseudomonadati</taxon>
        <taxon>Bacteroidota</taxon>
        <taxon>Cytophagia</taxon>
        <taxon>Cytophagales</taxon>
        <taxon>Cyclobacteriaceae</taxon>
    </lineage>
</organism>
<accession>R7ZZI7</accession>
<protein>
    <submittedName>
        <fullName evidence="1">Uncharacterized protein</fullName>
    </submittedName>
</protein>